<dbReference type="KEGG" id="kla:KLLA0_D19162g"/>
<feature type="domain" description="Vid27 N-terminal" evidence="2">
    <location>
        <begin position="1"/>
        <end position="175"/>
    </location>
</feature>
<dbReference type="InParanoid" id="Q6CQ77"/>
<dbReference type="GO" id="GO:0005737">
    <property type="term" value="C:cytoplasm"/>
    <property type="evidence" value="ECO:0007669"/>
    <property type="project" value="TreeGrafter"/>
</dbReference>
<evidence type="ECO:0000313" key="3">
    <source>
        <dbReference type="EMBL" id="CAH01008.1"/>
    </source>
</evidence>
<dbReference type="GO" id="GO:0005634">
    <property type="term" value="C:nucleus"/>
    <property type="evidence" value="ECO:0007669"/>
    <property type="project" value="TreeGrafter"/>
</dbReference>
<accession>Q6CQ77</accession>
<dbReference type="PANTHER" id="PTHR31913:SF0">
    <property type="entry name" value="VACUOLAR IMPORT AND DEGRADATION PROTEIN 27"/>
    <property type="match status" value="1"/>
</dbReference>
<feature type="region of interest" description="Disordered" evidence="1">
    <location>
        <begin position="230"/>
        <end position="289"/>
    </location>
</feature>
<dbReference type="EMBL" id="CR382124">
    <property type="protein sequence ID" value="CAH01008.1"/>
    <property type="molecule type" value="Genomic_DNA"/>
</dbReference>
<evidence type="ECO:0000259" key="2">
    <source>
        <dbReference type="Pfam" id="PF17748"/>
    </source>
</evidence>
<evidence type="ECO:0000256" key="1">
    <source>
        <dbReference type="SAM" id="MobiDB-lite"/>
    </source>
</evidence>
<dbReference type="PANTHER" id="PTHR31913">
    <property type="entry name" value="VACUOLAR IMPORT AND DEGRADATION PROTEIN 27"/>
    <property type="match status" value="1"/>
</dbReference>
<dbReference type="eggNOG" id="KOG2395">
    <property type="taxonomic scope" value="Eukaryota"/>
</dbReference>
<protein>
    <submittedName>
        <fullName evidence="3">KLLA0D19162p</fullName>
    </submittedName>
</protein>
<dbReference type="InterPro" id="IPR040458">
    <property type="entry name" value="Vid27"/>
</dbReference>
<dbReference type="Proteomes" id="UP000000598">
    <property type="component" value="Chromosome D"/>
</dbReference>
<gene>
    <name evidence="3" type="ORF">KLLA0_D19162g</name>
</gene>
<name>Q6CQ77_KLULA</name>
<dbReference type="Pfam" id="PF17748">
    <property type="entry name" value="VID27_N"/>
    <property type="match status" value="1"/>
</dbReference>
<proteinExistence type="predicted"/>
<organism evidence="3 4">
    <name type="scientific">Kluyveromyces lactis (strain ATCC 8585 / CBS 2359 / DSM 70799 / NBRC 1267 / NRRL Y-1140 / WM37)</name>
    <name type="common">Yeast</name>
    <name type="synonym">Candida sphaerica</name>
    <dbReference type="NCBI Taxonomy" id="284590"/>
    <lineage>
        <taxon>Eukaryota</taxon>
        <taxon>Fungi</taxon>
        <taxon>Dikarya</taxon>
        <taxon>Ascomycota</taxon>
        <taxon>Saccharomycotina</taxon>
        <taxon>Saccharomycetes</taxon>
        <taxon>Saccharomycetales</taxon>
        <taxon>Saccharomycetaceae</taxon>
        <taxon>Kluyveromyces</taxon>
    </lineage>
</organism>
<sequence>MNFIRTFFDSNSNEELLSISAGQFLLLRSFKSPKSSVEYIFSDAMICVKRRGDYDYILHVERQDVDSEDISDGDSDDLVPDEMSLLSATSKKDDTWAFKIEEDLQFVKSWNAERHSVFIWNNTKGDDGDQFEYIIDDTIPLLEIEKFYKLVKHCTFEAKYRKPSDQATKQELLEFMKPEELDDSPFFSDEYNELRTDSDITANKNVKVRLDSSPRPVLTNEALNKLRSGSNISHDTYRNSDTNAGLSKEVADTYDDVYDDDDDNDAGDDDDEQCYDEDAPFVDAVEYNS</sequence>
<dbReference type="InterPro" id="IPR040979">
    <property type="entry name" value="Vid27_N"/>
</dbReference>
<dbReference type="PaxDb" id="284590-Q6CQ77"/>
<reference evidence="3 4" key="1">
    <citation type="journal article" date="2004" name="Nature">
        <title>Genome evolution in yeasts.</title>
        <authorList>
            <consortium name="Genolevures"/>
            <person name="Dujon B."/>
            <person name="Sherman D."/>
            <person name="Fischer G."/>
            <person name="Durrens P."/>
            <person name="Casaregola S."/>
            <person name="Lafontaine I."/>
            <person name="de Montigny J."/>
            <person name="Marck C."/>
            <person name="Neuveglise C."/>
            <person name="Talla E."/>
            <person name="Goffard N."/>
            <person name="Frangeul L."/>
            <person name="Aigle M."/>
            <person name="Anthouard V."/>
            <person name="Babour A."/>
            <person name="Barbe V."/>
            <person name="Barnay S."/>
            <person name="Blanchin S."/>
            <person name="Beckerich J.M."/>
            <person name="Beyne E."/>
            <person name="Bleykasten C."/>
            <person name="Boisrame A."/>
            <person name="Boyer J."/>
            <person name="Cattolico L."/>
            <person name="Confanioleri F."/>
            <person name="de Daruvar A."/>
            <person name="Despons L."/>
            <person name="Fabre E."/>
            <person name="Fairhead C."/>
            <person name="Ferry-Dumazet H."/>
            <person name="Groppi A."/>
            <person name="Hantraye F."/>
            <person name="Hennequin C."/>
            <person name="Jauniaux N."/>
            <person name="Joyet P."/>
            <person name="Kachouri R."/>
            <person name="Kerrest A."/>
            <person name="Koszul R."/>
            <person name="Lemaire M."/>
            <person name="Lesur I."/>
            <person name="Ma L."/>
            <person name="Muller H."/>
            <person name="Nicaud J.M."/>
            <person name="Nikolski M."/>
            <person name="Oztas S."/>
            <person name="Ozier-Kalogeropoulos O."/>
            <person name="Pellenz S."/>
            <person name="Potier S."/>
            <person name="Richard G.F."/>
            <person name="Straub M.L."/>
            <person name="Suleau A."/>
            <person name="Swennene D."/>
            <person name="Tekaia F."/>
            <person name="Wesolowski-Louvel M."/>
            <person name="Westhof E."/>
            <person name="Wirth B."/>
            <person name="Zeniou-Meyer M."/>
            <person name="Zivanovic I."/>
            <person name="Bolotin-Fukuhara M."/>
            <person name="Thierry A."/>
            <person name="Bouchier C."/>
            <person name="Caudron B."/>
            <person name="Scarpelli C."/>
            <person name="Gaillardin C."/>
            <person name="Weissenbach J."/>
            <person name="Wincker P."/>
            <person name="Souciet J.L."/>
        </authorList>
    </citation>
    <scope>NUCLEOTIDE SEQUENCE [LARGE SCALE GENOMIC DNA]</scope>
    <source>
        <strain evidence="4">ATCC 8585 / CBS 2359 / DSM 70799 / NBRC 1267 / NRRL Y-1140 / WM37</strain>
    </source>
</reference>
<feature type="compositionally biased region" description="Acidic residues" evidence="1">
    <location>
        <begin position="252"/>
        <end position="280"/>
    </location>
</feature>
<dbReference type="HOGENOM" id="CLU_963333_0_0_1"/>
<feature type="compositionally biased region" description="Polar residues" evidence="1">
    <location>
        <begin position="230"/>
        <end position="245"/>
    </location>
</feature>
<evidence type="ECO:0000313" key="4">
    <source>
        <dbReference type="Proteomes" id="UP000000598"/>
    </source>
</evidence>
<keyword evidence="4" id="KW-1185">Reference proteome</keyword>
<dbReference type="AlphaFoldDB" id="Q6CQ77"/>